<dbReference type="GO" id="GO:0097621">
    <property type="term" value="F:monoamine oxidase activity"/>
    <property type="evidence" value="ECO:0007669"/>
    <property type="project" value="UniProtKB-EC"/>
</dbReference>
<dbReference type="OrthoDB" id="5046242at2759"/>
<evidence type="ECO:0000256" key="1">
    <source>
        <dbReference type="ARBA" id="ARBA00001974"/>
    </source>
</evidence>
<dbReference type="Gene3D" id="3.90.660.10">
    <property type="match status" value="1"/>
</dbReference>
<feature type="binding site" evidence="5">
    <location>
        <begin position="37"/>
        <end position="38"/>
    </location>
    <ligand>
        <name>FAD</name>
        <dbReference type="ChEBI" id="CHEBI:57692"/>
    </ligand>
</feature>
<evidence type="ECO:0000313" key="9">
    <source>
        <dbReference type="Proteomes" id="UP000799772"/>
    </source>
</evidence>
<feature type="binding site" evidence="5">
    <location>
        <position position="442"/>
    </location>
    <ligand>
        <name>FAD</name>
        <dbReference type="ChEBI" id="CHEBI:57692"/>
    </ligand>
</feature>
<dbReference type="AlphaFoldDB" id="A0A9P4M5I1"/>
<keyword evidence="9" id="KW-1185">Reference proteome</keyword>
<accession>A0A9P4M5I1</accession>
<dbReference type="PANTHER" id="PTHR43563">
    <property type="entry name" value="AMINE OXIDASE"/>
    <property type="match status" value="1"/>
</dbReference>
<comment type="caution">
    <text evidence="8">The sequence shown here is derived from an EMBL/GenBank/DDBJ whole genome shotgun (WGS) entry which is preliminary data.</text>
</comment>
<dbReference type="SUPFAM" id="SSF51905">
    <property type="entry name" value="FAD/NAD(P)-binding domain"/>
    <property type="match status" value="1"/>
</dbReference>
<evidence type="ECO:0000256" key="4">
    <source>
        <dbReference type="ARBA" id="ARBA00048448"/>
    </source>
</evidence>
<comment type="similarity">
    <text evidence="2 6">Belongs to the flavin monoamine oxidase family.</text>
</comment>
<dbReference type="Proteomes" id="UP000799772">
    <property type="component" value="Unassembled WGS sequence"/>
</dbReference>
<reference evidence="8" key="1">
    <citation type="journal article" date="2020" name="Stud. Mycol.">
        <title>101 Dothideomycetes genomes: a test case for predicting lifestyles and emergence of pathogens.</title>
        <authorList>
            <person name="Haridas S."/>
            <person name="Albert R."/>
            <person name="Binder M."/>
            <person name="Bloem J."/>
            <person name="Labutti K."/>
            <person name="Salamov A."/>
            <person name="Andreopoulos B."/>
            <person name="Baker S."/>
            <person name="Barry K."/>
            <person name="Bills G."/>
            <person name="Bluhm B."/>
            <person name="Cannon C."/>
            <person name="Castanera R."/>
            <person name="Culley D."/>
            <person name="Daum C."/>
            <person name="Ezra D."/>
            <person name="Gonzalez J."/>
            <person name="Henrissat B."/>
            <person name="Kuo A."/>
            <person name="Liang C."/>
            <person name="Lipzen A."/>
            <person name="Lutzoni F."/>
            <person name="Magnuson J."/>
            <person name="Mondo S."/>
            <person name="Nolan M."/>
            <person name="Ohm R."/>
            <person name="Pangilinan J."/>
            <person name="Park H.-J."/>
            <person name="Ramirez L."/>
            <person name="Alfaro M."/>
            <person name="Sun H."/>
            <person name="Tritt A."/>
            <person name="Yoshinaga Y."/>
            <person name="Zwiers L.-H."/>
            <person name="Turgeon B."/>
            <person name="Goodwin S."/>
            <person name="Spatafora J."/>
            <person name="Crous P."/>
            <person name="Grigoriev I."/>
        </authorList>
    </citation>
    <scope>NUCLEOTIDE SEQUENCE</scope>
    <source>
        <strain evidence="8">CBS 133067</strain>
    </source>
</reference>
<feature type="binding site" evidence="5">
    <location>
        <position position="351"/>
    </location>
    <ligand>
        <name>substrate</name>
    </ligand>
</feature>
<dbReference type="PRINTS" id="PR00757">
    <property type="entry name" value="AMINEOXDASEF"/>
</dbReference>
<keyword evidence="6" id="KW-0285">Flavoprotein</keyword>
<dbReference type="Gene3D" id="3.50.50.60">
    <property type="entry name" value="FAD/NAD(P)-binding domain"/>
    <property type="match status" value="1"/>
</dbReference>
<evidence type="ECO:0000256" key="5">
    <source>
        <dbReference type="PIRSR" id="PIRSR601613-1"/>
    </source>
</evidence>
<gene>
    <name evidence="8" type="ORF">NA57DRAFT_39310</name>
</gene>
<feature type="binding site" evidence="5">
    <location>
        <position position="243"/>
    </location>
    <ligand>
        <name>FAD</name>
        <dbReference type="ChEBI" id="CHEBI:57692"/>
    </ligand>
</feature>
<keyword evidence="6" id="KW-0274">FAD</keyword>
<evidence type="ECO:0000313" key="8">
    <source>
        <dbReference type="EMBL" id="KAF2098756.1"/>
    </source>
</evidence>
<protein>
    <recommendedName>
        <fullName evidence="6">Amine oxidase</fullName>
        <ecNumber evidence="6">1.4.3.-</ecNumber>
    </recommendedName>
</protein>
<dbReference type="PANTHER" id="PTHR43563:SF14">
    <property type="entry name" value="AMINE OXIDASE"/>
    <property type="match status" value="1"/>
</dbReference>
<evidence type="ECO:0000256" key="3">
    <source>
        <dbReference type="ARBA" id="ARBA00023002"/>
    </source>
</evidence>
<dbReference type="Gene3D" id="1.10.405.10">
    <property type="entry name" value="Guanine Nucleotide Dissociation Inhibitor, domain 1"/>
    <property type="match status" value="1"/>
</dbReference>
<dbReference type="InterPro" id="IPR001613">
    <property type="entry name" value="Flavin_amine_oxidase"/>
</dbReference>
<proteinExistence type="inferred from homology"/>
<organism evidence="8 9">
    <name type="scientific">Rhizodiscina lignyota</name>
    <dbReference type="NCBI Taxonomy" id="1504668"/>
    <lineage>
        <taxon>Eukaryota</taxon>
        <taxon>Fungi</taxon>
        <taxon>Dikarya</taxon>
        <taxon>Ascomycota</taxon>
        <taxon>Pezizomycotina</taxon>
        <taxon>Dothideomycetes</taxon>
        <taxon>Pleosporomycetidae</taxon>
        <taxon>Aulographales</taxon>
        <taxon>Rhizodiscinaceae</taxon>
        <taxon>Rhizodiscina</taxon>
    </lineage>
</organism>
<evidence type="ECO:0000259" key="7">
    <source>
        <dbReference type="Pfam" id="PF01593"/>
    </source>
</evidence>
<dbReference type="InterPro" id="IPR002937">
    <property type="entry name" value="Amino_oxidase"/>
</dbReference>
<keyword evidence="3 6" id="KW-0560">Oxidoreductase</keyword>
<sequence length="474" mass="50747">MATNSASVDVIVVGAGLSGLRAAVDIYRAGLSVLVLEARDRVGGKTLSLDSSGRGGKVDVGAAWINDSNQSEMYKLAREFGFDLVKQRASGLSLSQGPGGEVVTHPYGSREPSTPEDLEALGALFDCINHRVAEGHLEKPHLSPNAASLDSVTFSKFAADAGGDVAAQAASSLSAALLGVEADEVSVLFMLNYIQSGTGLENMSSDLKHGGQYLRNRQAGNQQFSVRLAALLPHGSLRLSTAVSRVSQEASQGCKVETEGSGPVFHAQRVILSIPTSNLPSVIFEPPLPVAKQALAENTALGYYAKTIFVFGVPWWREAGLSGLMTSAKGPISFTRDTCVEADKQYSITCFIVGDSGREWSKWSAAERRRQVEEQFDAVFGRTAREKGVEVPAPINIIEKEWAKDPWALGAPSPVMMPGLLTSDAGKVIREPFEKLHFVGTETALVWKGYMEGAVRSGVRGAQEVIRTLRKNRL</sequence>
<dbReference type="Pfam" id="PF01593">
    <property type="entry name" value="Amino_oxidase"/>
    <property type="match status" value="1"/>
</dbReference>
<dbReference type="EMBL" id="ML978126">
    <property type="protein sequence ID" value="KAF2098756.1"/>
    <property type="molecule type" value="Genomic_DNA"/>
</dbReference>
<feature type="binding site" evidence="5">
    <location>
        <position position="18"/>
    </location>
    <ligand>
        <name>FAD</name>
        <dbReference type="ChEBI" id="CHEBI:57692"/>
    </ligand>
</feature>
<dbReference type="InterPro" id="IPR050703">
    <property type="entry name" value="Flavin_MAO"/>
</dbReference>
<comment type="catalytic activity">
    <reaction evidence="4">
        <text>a secondary aliphatic amine + O2 + H2O = a primary amine + an aldehyde + H2O2</text>
        <dbReference type="Rhea" id="RHEA:26414"/>
        <dbReference type="ChEBI" id="CHEBI:15377"/>
        <dbReference type="ChEBI" id="CHEBI:15379"/>
        <dbReference type="ChEBI" id="CHEBI:16240"/>
        <dbReference type="ChEBI" id="CHEBI:17478"/>
        <dbReference type="ChEBI" id="CHEBI:58855"/>
        <dbReference type="ChEBI" id="CHEBI:65296"/>
        <dbReference type="EC" id="1.4.3.4"/>
    </reaction>
</comment>
<name>A0A9P4M5I1_9PEZI</name>
<evidence type="ECO:0000256" key="6">
    <source>
        <dbReference type="RuleBase" id="RU362067"/>
    </source>
</evidence>
<comment type="cofactor">
    <cofactor evidence="1 6">
        <name>FAD</name>
        <dbReference type="ChEBI" id="CHEBI:57692"/>
    </cofactor>
</comment>
<dbReference type="EC" id="1.4.3.-" evidence="6"/>
<dbReference type="InterPro" id="IPR036188">
    <property type="entry name" value="FAD/NAD-bd_sf"/>
</dbReference>
<feature type="domain" description="Amine oxidase" evidence="7">
    <location>
        <begin position="17"/>
        <end position="466"/>
    </location>
</feature>
<dbReference type="SUPFAM" id="SSF54373">
    <property type="entry name" value="FAD-linked reductases, C-terminal domain"/>
    <property type="match status" value="1"/>
</dbReference>
<evidence type="ECO:0000256" key="2">
    <source>
        <dbReference type="ARBA" id="ARBA00005995"/>
    </source>
</evidence>